<keyword evidence="1" id="KW-0812">Transmembrane</keyword>
<keyword evidence="1" id="KW-1133">Transmembrane helix</keyword>
<dbReference type="EMBL" id="LAZR01000036">
    <property type="protein sequence ID" value="KKO01319.1"/>
    <property type="molecule type" value="Genomic_DNA"/>
</dbReference>
<dbReference type="AlphaFoldDB" id="A0A0F9Y9G0"/>
<gene>
    <name evidence="2" type="ORF">LCGC14_0119070</name>
</gene>
<proteinExistence type="predicted"/>
<evidence type="ECO:0000256" key="1">
    <source>
        <dbReference type="SAM" id="Phobius"/>
    </source>
</evidence>
<feature type="transmembrane region" description="Helical" evidence="1">
    <location>
        <begin position="20"/>
        <end position="38"/>
    </location>
</feature>
<comment type="caution">
    <text evidence="2">The sequence shown here is derived from an EMBL/GenBank/DDBJ whole genome shotgun (WGS) entry which is preliminary data.</text>
</comment>
<protein>
    <submittedName>
        <fullName evidence="2">Uncharacterized protein</fullName>
    </submittedName>
</protein>
<name>A0A0F9Y9G0_9ZZZZ</name>
<evidence type="ECO:0000313" key="2">
    <source>
        <dbReference type="EMBL" id="KKO01319.1"/>
    </source>
</evidence>
<feature type="transmembrane region" description="Helical" evidence="1">
    <location>
        <begin position="44"/>
        <end position="60"/>
    </location>
</feature>
<accession>A0A0F9Y9G0</accession>
<sequence length="72" mass="8556">MIAIKEFGKGNTIDFKYPRIIRVVLFYLILFYIGYFAFEKVGKILLIRVICVIFCIKRAVRRNHKKVIDCIN</sequence>
<organism evidence="2">
    <name type="scientific">marine sediment metagenome</name>
    <dbReference type="NCBI Taxonomy" id="412755"/>
    <lineage>
        <taxon>unclassified sequences</taxon>
        <taxon>metagenomes</taxon>
        <taxon>ecological metagenomes</taxon>
    </lineage>
</organism>
<keyword evidence="1" id="KW-0472">Membrane</keyword>
<reference evidence="2" key="1">
    <citation type="journal article" date="2015" name="Nature">
        <title>Complex archaea that bridge the gap between prokaryotes and eukaryotes.</title>
        <authorList>
            <person name="Spang A."/>
            <person name="Saw J.H."/>
            <person name="Jorgensen S.L."/>
            <person name="Zaremba-Niedzwiedzka K."/>
            <person name="Martijn J."/>
            <person name="Lind A.E."/>
            <person name="van Eijk R."/>
            <person name="Schleper C."/>
            <person name="Guy L."/>
            <person name="Ettema T.J."/>
        </authorList>
    </citation>
    <scope>NUCLEOTIDE SEQUENCE</scope>
</reference>